<dbReference type="GO" id="GO:0005524">
    <property type="term" value="F:ATP binding"/>
    <property type="evidence" value="ECO:0007669"/>
    <property type="project" value="UniProtKB-KW"/>
</dbReference>
<dbReference type="AlphaFoldDB" id="A0A078AXU0"/>
<dbReference type="InterPro" id="IPR050117">
    <property type="entry name" value="MAPK"/>
</dbReference>
<dbReference type="GO" id="GO:0004672">
    <property type="term" value="F:protein kinase activity"/>
    <property type="evidence" value="ECO:0007669"/>
    <property type="project" value="InterPro"/>
</dbReference>
<evidence type="ECO:0000256" key="2">
    <source>
        <dbReference type="ARBA" id="ARBA00022840"/>
    </source>
</evidence>
<feature type="domain" description="Protein kinase" evidence="3">
    <location>
        <begin position="1"/>
        <end position="251"/>
    </location>
</feature>
<evidence type="ECO:0000313" key="5">
    <source>
        <dbReference type="Proteomes" id="UP000039865"/>
    </source>
</evidence>
<dbReference type="SUPFAM" id="SSF56112">
    <property type="entry name" value="Protein kinase-like (PK-like)"/>
    <property type="match status" value="1"/>
</dbReference>
<dbReference type="Proteomes" id="UP000039865">
    <property type="component" value="Unassembled WGS sequence"/>
</dbReference>
<evidence type="ECO:0000313" key="4">
    <source>
        <dbReference type="EMBL" id="CDW86994.1"/>
    </source>
</evidence>
<reference evidence="4 5" key="1">
    <citation type="submission" date="2014-06" db="EMBL/GenBank/DDBJ databases">
        <authorList>
            <person name="Swart Estienne"/>
        </authorList>
    </citation>
    <scope>NUCLEOTIDE SEQUENCE [LARGE SCALE GENOMIC DNA]</scope>
    <source>
        <strain evidence="4 5">130c</strain>
    </source>
</reference>
<dbReference type="InterPro" id="IPR011009">
    <property type="entry name" value="Kinase-like_dom_sf"/>
</dbReference>
<keyword evidence="1" id="KW-0547">Nucleotide-binding</keyword>
<keyword evidence="4" id="KW-0808">Transferase</keyword>
<dbReference type="PANTHER" id="PTHR24055">
    <property type="entry name" value="MITOGEN-ACTIVATED PROTEIN KINASE"/>
    <property type="match status" value="1"/>
</dbReference>
<keyword evidence="5" id="KW-1185">Reference proteome</keyword>
<evidence type="ECO:0000259" key="3">
    <source>
        <dbReference type="PROSITE" id="PS50011"/>
    </source>
</evidence>
<dbReference type="EMBL" id="CCKQ01015193">
    <property type="protein sequence ID" value="CDW86994.1"/>
    <property type="molecule type" value="Genomic_DNA"/>
</dbReference>
<keyword evidence="2" id="KW-0067">ATP-binding</keyword>
<dbReference type="Pfam" id="PF00069">
    <property type="entry name" value="Pkinase"/>
    <property type="match status" value="1"/>
</dbReference>
<organism evidence="4 5">
    <name type="scientific">Stylonychia lemnae</name>
    <name type="common">Ciliate</name>
    <dbReference type="NCBI Taxonomy" id="5949"/>
    <lineage>
        <taxon>Eukaryota</taxon>
        <taxon>Sar</taxon>
        <taxon>Alveolata</taxon>
        <taxon>Ciliophora</taxon>
        <taxon>Intramacronucleata</taxon>
        <taxon>Spirotrichea</taxon>
        <taxon>Stichotrichia</taxon>
        <taxon>Sporadotrichida</taxon>
        <taxon>Oxytrichidae</taxon>
        <taxon>Stylonychinae</taxon>
        <taxon>Stylonychia</taxon>
    </lineage>
</organism>
<dbReference type="InterPro" id="IPR000719">
    <property type="entry name" value="Prot_kinase_dom"/>
</dbReference>
<keyword evidence="4" id="KW-0418">Kinase</keyword>
<name>A0A078AXU0_STYLE</name>
<accession>A0A078AXU0</accession>
<dbReference type="SMART" id="SM00220">
    <property type="entry name" value="S_TKc"/>
    <property type="match status" value="1"/>
</dbReference>
<dbReference type="InParanoid" id="A0A078AXU0"/>
<evidence type="ECO:0000256" key="1">
    <source>
        <dbReference type="ARBA" id="ARBA00022741"/>
    </source>
</evidence>
<gene>
    <name evidence="4" type="primary">Contig10057.g10753</name>
    <name evidence="4" type="ORF">STYLEM_16096</name>
</gene>
<proteinExistence type="predicted"/>
<dbReference type="OrthoDB" id="24822at2759"/>
<dbReference type="Gene3D" id="1.10.510.10">
    <property type="entry name" value="Transferase(Phosphotransferase) domain 1"/>
    <property type="match status" value="1"/>
</dbReference>
<sequence>MYSIIKDHQGFEQLINIEVREQELIIAVEYLEVNLDMVFSQERYHKVSENLAKVYLYQILKSVTLIHNKLIIHNSISLSNLKITNKGHLKLSGFEKSQCLQYKSNTIEDSDEYQSKLLANIDLSDMYNLAPEIILGQDFQTFATDMWAVGCVFFNLVSGFHPFKESCMTTMLYRIFKTLGTPNMNILEFPTLTQCPYFVKNYDKFPVWQSLDFSALIPDLAIEGIDLLRKMLEIEPEKRISAINALKHPFFNNLNEELILD</sequence>
<dbReference type="PROSITE" id="PS50011">
    <property type="entry name" value="PROTEIN_KINASE_DOM"/>
    <property type="match status" value="1"/>
</dbReference>
<protein>
    <submittedName>
        <fullName evidence="4">Cyclin-dependent kinase 3</fullName>
    </submittedName>
</protein>